<dbReference type="EMBL" id="LCBX01000008">
    <property type="protein sequence ID" value="KKS21122.1"/>
    <property type="molecule type" value="Genomic_DNA"/>
</dbReference>
<evidence type="ECO:0000313" key="3">
    <source>
        <dbReference type="Proteomes" id="UP000034507"/>
    </source>
</evidence>
<dbReference type="Proteomes" id="UP000034507">
    <property type="component" value="Unassembled WGS sequence"/>
</dbReference>
<feature type="non-terminal residue" evidence="2">
    <location>
        <position position="61"/>
    </location>
</feature>
<gene>
    <name evidence="2" type="ORF">UU77_C0008G0039</name>
</gene>
<keyword evidence="1" id="KW-0472">Membrane</keyword>
<comment type="caution">
    <text evidence="2">The sequence shown here is derived from an EMBL/GenBank/DDBJ whole genome shotgun (WGS) entry which is preliminary data.</text>
</comment>
<proteinExistence type="predicted"/>
<feature type="transmembrane region" description="Helical" evidence="1">
    <location>
        <begin position="7"/>
        <end position="28"/>
    </location>
</feature>
<keyword evidence="1" id="KW-0812">Transmembrane</keyword>
<reference evidence="2 3" key="1">
    <citation type="journal article" date="2015" name="Nature">
        <title>rRNA introns, odd ribosomes, and small enigmatic genomes across a large radiation of phyla.</title>
        <authorList>
            <person name="Brown C.T."/>
            <person name="Hug L.A."/>
            <person name="Thomas B.C."/>
            <person name="Sharon I."/>
            <person name="Castelle C.J."/>
            <person name="Singh A."/>
            <person name="Wilkins M.J."/>
            <person name="Williams K.H."/>
            <person name="Banfield J.F."/>
        </authorList>
    </citation>
    <scope>NUCLEOTIDE SEQUENCE [LARGE SCALE GENOMIC DNA]</scope>
</reference>
<evidence type="ECO:0000256" key="1">
    <source>
        <dbReference type="SAM" id="Phobius"/>
    </source>
</evidence>
<sequence length="61" mass="6846">MGFLISVFIASASKYLFLFITASLYFKFNFVPAVFLQAMGISQFLTAIIGGIVSFIILFFY</sequence>
<feature type="transmembrane region" description="Helical" evidence="1">
    <location>
        <begin position="34"/>
        <end position="60"/>
    </location>
</feature>
<evidence type="ECO:0000313" key="2">
    <source>
        <dbReference type="EMBL" id="KKS21122.1"/>
    </source>
</evidence>
<dbReference type="AlphaFoldDB" id="A0A0G0X9S3"/>
<accession>A0A0G0X9S3</accession>
<protein>
    <submittedName>
        <fullName evidence="2">Uncharacterized protein</fullName>
    </submittedName>
</protein>
<organism evidence="2 3">
    <name type="scientific">candidate division WWE3 bacterium GW2011_GWC1_41_7</name>
    <dbReference type="NCBI Taxonomy" id="1619119"/>
    <lineage>
        <taxon>Bacteria</taxon>
        <taxon>Katanobacteria</taxon>
    </lineage>
</organism>
<name>A0A0G0X9S3_UNCKA</name>
<keyword evidence="1" id="KW-1133">Transmembrane helix</keyword>